<evidence type="ECO:0000313" key="1">
    <source>
        <dbReference type="EMBL" id="NEB68385.1"/>
    </source>
</evidence>
<accession>A0A6N9V9W6</accession>
<dbReference type="RefSeq" id="WP_239110879.1">
    <property type="nucleotide sequence ID" value="NZ_JAAGME010000644.1"/>
</dbReference>
<comment type="caution">
    <text evidence="1">The sequence shown here is derived from an EMBL/GenBank/DDBJ whole genome shotgun (WGS) entry which is preliminary data.</text>
</comment>
<organism evidence="1 2">
    <name type="scientific">Streptomyces microflavus</name>
    <name type="common">Streptomyces lipmanii</name>
    <dbReference type="NCBI Taxonomy" id="1919"/>
    <lineage>
        <taxon>Bacteria</taxon>
        <taxon>Bacillati</taxon>
        <taxon>Actinomycetota</taxon>
        <taxon>Actinomycetes</taxon>
        <taxon>Kitasatosporales</taxon>
        <taxon>Streptomycetaceae</taxon>
        <taxon>Streptomyces</taxon>
    </lineage>
</organism>
<sequence length="72" mass="7722">GRPLAGLTETTDAVRSVLCEGSDVPLALIEDRLTVGDVLGEVPAAAPAVPLQRDLERLQRSLRFKPEAADRE</sequence>
<dbReference type="InterPro" id="IPR043737">
    <property type="entry name" value="DUF5682"/>
</dbReference>
<dbReference type="AlphaFoldDB" id="A0A6N9V9W6"/>
<dbReference type="EMBL" id="JAAGME010000644">
    <property type="protein sequence ID" value="NEB68385.1"/>
    <property type="molecule type" value="Genomic_DNA"/>
</dbReference>
<dbReference type="Pfam" id="PF18934">
    <property type="entry name" value="DUF5682"/>
    <property type="match status" value="1"/>
</dbReference>
<dbReference type="Proteomes" id="UP000471648">
    <property type="component" value="Unassembled WGS sequence"/>
</dbReference>
<protein>
    <submittedName>
        <fullName evidence="1">Uncharacterized protein</fullName>
    </submittedName>
</protein>
<evidence type="ECO:0000313" key="2">
    <source>
        <dbReference type="Proteomes" id="UP000471648"/>
    </source>
</evidence>
<reference evidence="1 2" key="1">
    <citation type="submission" date="2020-01" db="EMBL/GenBank/DDBJ databases">
        <title>Insect and environment-associated Actinomycetes.</title>
        <authorList>
            <person name="Currrie C."/>
            <person name="Chevrette M."/>
            <person name="Carlson C."/>
            <person name="Stubbendieck R."/>
            <person name="Wendt-Pienkowski E."/>
        </authorList>
    </citation>
    <scope>NUCLEOTIDE SEQUENCE [LARGE SCALE GENOMIC DNA]</scope>
    <source>
        <strain evidence="1 2">SID14438</strain>
    </source>
</reference>
<name>A0A6N9V9W6_STRMI</name>
<feature type="non-terminal residue" evidence="1">
    <location>
        <position position="1"/>
    </location>
</feature>
<proteinExistence type="predicted"/>
<feature type="non-terminal residue" evidence="1">
    <location>
        <position position="72"/>
    </location>
</feature>
<gene>
    <name evidence="1" type="ORF">G3I39_15215</name>
</gene>